<feature type="transmembrane region" description="Helical" evidence="8">
    <location>
        <begin position="103"/>
        <end position="124"/>
    </location>
</feature>
<comment type="caution">
    <text evidence="9">The sequence shown here is derived from an EMBL/GenBank/DDBJ whole genome shotgun (WGS) entry which is preliminary data.</text>
</comment>
<sequence length="136" mass="15047">MFTPLITTARESLRYRGSGHVLWLLHRVTGLGVVIFLGTHIFGMSMATFNPPLHEAMLAVYKTPLFSVGEIVLAACLIFHAVNGTRIAILELRPALWDKQAVATRWSVIITLILLAPTIAVMAFKSISYYVTHGLK</sequence>
<protein>
    <recommendedName>
        <fullName evidence="11">Succinate dehydrogenase, cytochrome b556 subunit</fullName>
    </recommendedName>
</protein>
<dbReference type="PANTHER" id="PTHR41910">
    <property type="entry name" value="SUCCINATE DEHYDROGENASE 2 MEMBRANE SUBUNIT SDHC"/>
    <property type="match status" value="1"/>
</dbReference>
<keyword evidence="2" id="KW-0349">Heme</keyword>
<evidence type="ECO:0000256" key="6">
    <source>
        <dbReference type="ARBA" id="ARBA00023004"/>
    </source>
</evidence>
<evidence type="ECO:0000256" key="5">
    <source>
        <dbReference type="ARBA" id="ARBA00022989"/>
    </source>
</evidence>
<reference evidence="9 10" key="1">
    <citation type="submission" date="2017-11" db="EMBL/GenBank/DDBJ databases">
        <title>Evolution of Phototrophy in the Chloroflexi Phylum Driven by Horizontal Gene Transfer.</title>
        <authorList>
            <person name="Ward L.M."/>
            <person name="Hemp J."/>
            <person name="Shih P.M."/>
            <person name="Mcglynn S.E."/>
            <person name="Fischer W."/>
        </authorList>
    </citation>
    <scope>NUCLEOTIDE SEQUENCE [LARGE SCALE GENOMIC DNA]</scope>
    <source>
        <strain evidence="9">JP3_7</strain>
    </source>
</reference>
<evidence type="ECO:0000256" key="7">
    <source>
        <dbReference type="ARBA" id="ARBA00023136"/>
    </source>
</evidence>
<evidence type="ECO:0000256" key="3">
    <source>
        <dbReference type="ARBA" id="ARBA00022692"/>
    </source>
</evidence>
<name>A0A2M8QEE3_9CHLR</name>
<dbReference type="Pfam" id="PF01127">
    <property type="entry name" value="Sdh_cyt"/>
    <property type="match status" value="1"/>
</dbReference>
<dbReference type="Proteomes" id="UP000230790">
    <property type="component" value="Unassembled WGS sequence"/>
</dbReference>
<evidence type="ECO:0008006" key="11">
    <source>
        <dbReference type="Google" id="ProtNLM"/>
    </source>
</evidence>
<dbReference type="PANTHER" id="PTHR41910:SF1">
    <property type="entry name" value="SUCCINATE DEHYDROGENASE HYDROPHOBIC MEMBRANE ANCHOR SUBUNIT"/>
    <property type="match status" value="1"/>
</dbReference>
<feature type="transmembrane region" description="Helical" evidence="8">
    <location>
        <begin position="21"/>
        <end position="43"/>
    </location>
</feature>
<comment type="subcellular location">
    <subcellularLocation>
        <location evidence="1">Membrane</location>
    </subcellularLocation>
</comment>
<evidence type="ECO:0000256" key="4">
    <source>
        <dbReference type="ARBA" id="ARBA00022723"/>
    </source>
</evidence>
<evidence type="ECO:0000313" key="9">
    <source>
        <dbReference type="EMBL" id="PJF48177.1"/>
    </source>
</evidence>
<evidence type="ECO:0000256" key="8">
    <source>
        <dbReference type="SAM" id="Phobius"/>
    </source>
</evidence>
<keyword evidence="4" id="KW-0479">Metal-binding</keyword>
<dbReference type="InterPro" id="IPR000701">
    <property type="entry name" value="SuccDH_FuR_B_TM-su"/>
</dbReference>
<dbReference type="GO" id="GO:0046872">
    <property type="term" value="F:metal ion binding"/>
    <property type="evidence" value="ECO:0007669"/>
    <property type="project" value="UniProtKB-KW"/>
</dbReference>
<dbReference type="InterPro" id="IPR039023">
    <property type="entry name" value="SdhC_prok"/>
</dbReference>
<gene>
    <name evidence="9" type="ORF">CUN48_04970</name>
</gene>
<evidence type="ECO:0000256" key="1">
    <source>
        <dbReference type="ARBA" id="ARBA00004370"/>
    </source>
</evidence>
<feature type="transmembrane region" description="Helical" evidence="8">
    <location>
        <begin position="63"/>
        <end position="82"/>
    </location>
</feature>
<keyword evidence="3 8" id="KW-0812">Transmembrane</keyword>
<keyword evidence="5 8" id="KW-1133">Transmembrane helix</keyword>
<dbReference type="SUPFAM" id="SSF81343">
    <property type="entry name" value="Fumarate reductase respiratory complex transmembrane subunits"/>
    <property type="match status" value="1"/>
</dbReference>
<keyword evidence="6" id="KW-0408">Iron</keyword>
<dbReference type="Gene3D" id="1.20.1300.10">
    <property type="entry name" value="Fumarate reductase/succinate dehydrogenase, transmembrane subunit"/>
    <property type="match status" value="1"/>
</dbReference>
<dbReference type="EMBL" id="PGTN01000022">
    <property type="protein sequence ID" value="PJF48177.1"/>
    <property type="molecule type" value="Genomic_DNA"/>
</dbReference>
<dbReference type="InterPro" id="IPR034804">
    <property type="entry name" value="SQR/QFR_C/D"/>
</dbReference>
<organism evidence="9 10">
    <name type="scientific">Candidatus Thermofonsia Clade 3 bacterium</name>
    <dbReference type="NCBI Taxonomy" id="2364212"/>
    <lineage>
        <taxon>Bacteria</taxon>
        <taxon>Bacillati</taxon>
        <taxon>Chloroflexota</taxon>
        <taxon>Candidatus Thermofontia</taxon>
        <taxon>Candidatus Thermofonsia Clade 3</taxon>
    </lineage>
</organism>
<evidence type="ECO:0000256" key="2">
    <source>
        <dbReference type="ARBA" id="ARBA00022617"/>
    </source>
</evidence>
<dbReference type="GO" id="GO:0016020">
    <property type="term" value="C:membrane"/>
    <property type="evidence" value="ECO:0007669"/>
    <property type="project" value="UniProtKB-SubCell"/>
</dbReference>
<keyword evidence="7 8" id="KW-0472">Membrane</keyword>
<accession>A0A2M8QEE3</accession>
<evidence type="ECO:0000313" key="10">
    <source>
        <dbReference type="Proteomes" id="UP000230790"/>
    </source>
</evidence>
<proteinExistence type="predicted"/>
<dbReference type="AlphaFoldDB" id="A0A2M8QEE3"/>